<name>A0AAD7UGN2_9STRA</name>
<evidence type="ECO:0000313" key="4">
    <source>
        <dbReference type="Proteomes" id="UP001230188"/>
    </source>
</evidence>
<proteinExistence type="inferred from homology"/>
<comment type="similarity">
    <text evidence="1 2">Belongs to the phospholipid scramblase family.</text>
</comment>
<gene>
    <name evidence="3" type="ORF">CTAYLR_004886</name>
</gene>
<reference evidence="3" key="1">
    <citation type="submission" date="2023-01" db="EMBL/GenBank/DDBJ databases">
        <title>Metagenome sequencing of chrysophaentin producing Chrysophaeum taylorii.</title>
        <authorList>
            <person name="Davison J."/>
            <person name="Bewley C."/>
        </authorList>
    </citation>
    <scope>NUCLEOTIDE SEQUENCE</scope>
    <source>
        <strain evidence="3">NIES-1699</strain>
    </source>
</reference>
<evidence type="ECO:0000256" key="1">
    <source>
        <dbReference type="ARBA" id="ARBA00005350"/>
    </source>
</evidence>
<dbReference type="GO" id="GO:0017128">
    <property type="term" value="F:phospholipid scramblase activity"/>
    <property type="evidence" value="ECO:0007669"/>
    <property type="project" value="InterPro"/>
</dbReference>
<dbReference type="InterPro" id="IPR005552">
    <property type="entry name" value="Scramblase"/>
</dbReference>
<dbReference type="EMBL" id="JAQMWT010000349">
    <property type="protein sequence ID" value="KAJ8603543.1"/>
    <property type="molecule type" value="Genomic_DNA"/>
</dbReference>
<dbReference type="Pfam" id="PF03803">
    <property type="entry name" value="Scramblase"/>
    <property type="match status" value="1"/>
</dbReference>
<dbReference type="PANTHER" id="PTHR23248:SF9">
    <property type="entry name" value="PHOSPHOLIPID SCRAMBLASE"/>
    <property type="match status" value="1"/>
</dbReference>
<evidence type="ECO:0000313" key="3">
    <source>
        <dbReference type="EMBL" id="KAJ8603543.1"/>
    </source>
</evidence>
<protein>
    <recommendedName>
        <fullName evidence="2">Phospholipid scramblase</fullName>
    </recommendedName>
</protein>
<organism evidence="3 4">
    <name type="scientific">Chrysophaeum taylorii</name>
    <dbReference type="NCBI Taxonomy" id="2483200"/>
    <lineage>
        <taxon>Eukaryota</taxon>
        <taxon>Sar</taxon>
        <taxon>Stramenopiles</taxon>
        <taxon>Ochrophyta</taxon>
        <taxon>Pelagophyceae</taxon>
        <taxon>Pelagomonadales</taxon>
        <taxon>Pelagomonadaceae</taxon>
        <taxon>Chrysophaeum</taxon>
    </lineage>
</organism>
<dbReference type="GO" id="GO:0005886">
    <property type="term" value="C:plasma membrane"/>
    <property type="evidence" value="ECO:0007669"/>
    <property type="project" value="TreeGrafter"/>
</dbReference>
<comment type="caution">
    <text evidence="3">The sequence shown here is derived from an EMBL/GenBank/DDBJ whole genome shotgun (WGS) entry which is preliminary data.</text>
</comment>
<accession>A0AAD7UGN2</accession>
<sequence length="370" mass="39927">MGAPPAYEMGPPQEPTGYVVGIVDQPQAQVVSVEVPVVAQQPVVVQPAMTQAVVVVQPMGVAPQEVSGTAGVNARLGSYAYIKVVQKFSWLEAASQGLCEIPNVYNVYGGSEFSSSDAHILIAEEKSSGCTRTFCAPHHSTLLLLRDAQTRDILATLERPGAECCFDGNCFGPKPCLCCFACSEGCADQLIVHEGAVEGRPGQMVPGVAIIRQPENGGGGCTPTLYIETQYQREGTIRGPCVFGGCSELCFDTIFRYYEHADGAEIGRIQHVHPECCTGDCFAEMCTDSDRFGIEMTPAFKGDDRAKALAALLLIDYMFFEMDNGMFTVKPATGRNQGCTIYVTFFQCYCYGCICPCRIVLPCESNDNND</sequence>
<evidence type="ECO:0000256" key="2">
    <source>
        <dbReference type="RuleBase" id="RU363116"/>
    </source>
</evidence>
<dbReference type="PANTHER" id="PTHR23248">
    <property type="entry name" value="PHOSPHOLIPID SCRAMBLASE-RELATED"/>
    <property type="match status" value="1"/>
</dbReference>
<dbReference type="Proteomes" id="UP001230188">
    <property type="component" value="Unassembled WGS sequence"/>
</dbReference>
<keyword evidence="4" id="KW-1185">Reference proteome</keyword>
<dbReference type="AlphaFoldDB" id="A0AAD7UGN2"/>